<evidence type="ECO:0000313" key="2">
    <source>
        <dbReference type="Proteomes" id="UP001254832"/>
    </source>
</evidence>
<gene>
    <name evidence="1" type="ORF">J2W91_004293</name>
</gene>
<sequence length="238" mass="28802">MTEHQDNSRPHMTLSMIVRNEEHRYLRQALETHRPWIDRAVIIDDGSTDGTVSMCREILQDIPLLLVENSTPQFADEVSLRKQQWQATISTKPEWILNLDADEILTPDFGVIRDQLLSGEEDAIYFRLFDMWSETSYREDQYWQAHAYYRPFLIRYRHDWDYEWKETPQHCGRFPLTIQHFSYACHVPRVKHYGWAREEDRIRKVERYQALDPDARYGWKEQYESILDPEPRLLPWLE</sequence>
<dbReference type="EMBL" id="JAVDTR010000013">
    <property type="protein sequence ID" value="MDR6725791.1"/>
    <property type="molecule type" value="Genomic_DNA"/>
</dbReference>
<dbReference type="SUPFAM" id="SSF53448">
    <property type="entry name" value="Nucleotide-diphospho-sugar transferases"/>
    <property type="match status" value="1"/>
</dbReference>
<accession>A0AAP5H8C9</accession>
<name>A0AAP5H8C9_PAEAM</name>
<reference evidence="1" key="1">
    <citation type="submission" date="2023-07" db="EMBL/GenBank/DDBJ databases">
        <title>Sorghum-associated microbial communities from plants grown in Nebraska, USA.</title>
        <authorList>
            <person name="Schachtman D."/>
        </authorList>
    </citation>
    <scope>NUCLEOTIDE SEQUENCE</scope>
    <source>
        <strain evidence="1">BE80</strain>
    </source>
</reference>
<dbReference type="AlphaFoldDB" id="A0AAP5H8C9"/>
<dbReference type="RefSeq" id="WP_235540425.1">
    <property type="nucleotide sequence ID" value="NZ_JAVDTR010000013.1"/>
</dbReference>
<protein>
    <submittedName>
        <fullName evidence="1">Glycosyltransferase involved in cell wall biosynthesis</fullName>
    </submittedName>
</protein>
<evidence type="ECO:0000313" key="1">
    <source>
        <dbReference type="EMBL" id="MDR6725791.1"/>
    </source>
</evidence>
<dbReference type="InterPro" id="IPR029044">
    <property type="entry name" value="Nucleotide-diphossugar_trans"/>
</dbReference>
<dbReference type="PANTHER" id="PTHR43630">
    <property type="entry name" value="POLY-BETA-1,6-N-ACETYL-D-GLUCOSAMINE SYNTHASE"/>
    <property type="match status" value="1"/>
</dbReference>
<dbReference type="Pfam" id="PF13704">
    <property type="entry name" value="Glyco_tranf_2_4"/>
    <property type="match status" value="1"/>
</dbReference>
<organism evidence="1 2">
    <name type="scientific">Paenibacillus amylolyticus</name>
    <dbReference type="NCBI Taxonomy" id="1451"/>
    <lineage>
        <taxon>Bacteria</taxon>
        <taxon>Bacillati</taxon>
        <taxon>Bacillota</taxon>
        <taxon>Bacilli</taxon>
        <taxon>Bacillales</taxon>
        <taxon>Paenibacillaceae</taxon>
        <taxon>Paenibacillus</taxon>
    </lineage>
</organism>
<comment type="caution">
    <text evidence="1">The sequence shown here is derived from an EMBL/GenBank/DDBJ whole genome shotgun (WGS) entry which is preliminary data.</text>
</comment>
<dbReference type="PANTHER" id="PTHR43630:SF2">
    <property type="entry name" value="GLYCOSYLTRANSFERASE"/>
    <property type="match status" value="1"/>
</dbReference>
<proteinExistence type="predicted"/>
<dbReference type="Proteomes" id="UP001254832">
    <property type="component" value="Unassembled WGS sequence"/>
</dbReference>
<dbReference type="Gene3D" id="3.90.550.10">
    <property type="entry name" value="Spore Coat Polysaccharide Biosynthesis Protein SpsA, Chain A"/>
    <property type="match status" value="1"/>
</dbReference>